<protein>
    <submittedName>
        <fullName evidence="7">Uncharacterized protein</fullName>
    </submittedName>
</protein>
<dbReference type="Pfam" id="PF00082">
    <property type="entry name" value="Peptidase_S8"/>
    <property type="match status" value="1"/>
</dbReference>
<dbReference type="AlphaFoldDB" id="A0A3B0XMH6"/>
<dbReference type="InterPro" id="IPR022398">
    <property type="entry name" value="Peptidase_S8_His-AS"/>
</dbReference>
<comment type="similarity">
    <text evidence="1">Belongs to the peptidase S8 family.</text>
</comment>
<reference evidence="7" key="1">
    <citation type="submission" date="2018-06" db="EMBL/GenBank/DDBJ databases">
        <authorList>
            <person name="Zhirakovskaya E."/>
        </authorList>
    </citation>
    <scope>NUCLEOTIDE SEQUENCE</scope>
</reference>
<evidence type="ECO:0000256" key="1">
    <source>
        <dbReference type="ARBA" id="ARBA00011073"/>
    </source>
</evidence>
<evidence type="ECO:0000313" key="7">
    <source>
        <dbReference type="EMBL" id="VAW65930.1"/>
    </source>
</evidence>
<dbReference type="Pfam" id="PF22148">
    <property type="entry name" value="Fervidolysin_NPro-like"/>
    <property type="match status" value="1"/>
</dbReference>
<dbReference type="PROSITE" id="PS00136">
    <property type="entry name" value="SUBTILASE_ASP"/>
    <property type="match status" value="1"/>
</dbReference>
<dbReference type="InterPro" id="IPR036852">
    <property type="entry name" value="Peptidase_S8/S53_dom_sf"/>
</dbReference>
<dbReference type="InterPro" id="IPR000209">
    <property type="entry name" value="Peptidase_S8/S53_dom"/>
</dbReference>
<evidence type="ECO:0000259" key="5">
    <source>
        <dbReference type="Pfam" id="PF00082"/>
    </source>
</evidence>
<dbReference type="PROSITE" id="PS00137">
    <property type="entry name" value="SUBTILASE_HIS"/>
    <property type="match status" value="1"/>
</dbReference>
<organism evidence="7">
    <name type="scientific">hydrothermal vent metagenome</name>
    <dbReference type="NCBI Taxonomy" id="652676"/>
    <lineage>
        <taxon>unclassified sequences</taxon>
        <taxon>metagenomes</taxon>
        <taxon>ecological metagenomes</taxon>
    </lineage>
</organism>
<dbReference type="PROSITE" id="PS51892">
    <property type="entry name" value="SUBTILASE"/>
    <property type="match status" value="1"/>
</dbReference>
<dbReference type="PANTHER" id="PTHR43806">
    <property type="entry name" value="PEPTIDASE S8"/>
    <property type="match status" value="1"/>
</dbReference>
<keyword evidence="2" id="KW-0645">Protease</keyword>
<keyword evidence="3" id="KW-0378">Hydrolase</keyword>
<proteinExistence type="inferred from homology"/>
<dbReference type="SUPFAM" id="SSF52743">
    <property type="entry name" value="Subtilisin-like"/>
    <property type="match status" value="1"/>
</dbReference>
<dbReference type="InterPro" id="IPR015500">
    <property type="entry name" value="Peptidase_S8_subtilisin-rel"/>
</dbReference>
<dbReference type="InterPro" id="IPR054399">
    <property type="entry name" value="Fervidolysin-like_N_prodom"/>
</dbReference>
<dbReference type="PANTHER" id="PTHR43806:SF11">
    <property type="entry name" value="CEREVISIN-RELATED"/>
    <property type="match status" value="1"/>
</dbReference>
<dbReference type="InterPro" id="IPR034204">
    <property type="entry name" value="PfSUB1-like_cat_dom"/>
</dbReference>
<accession>A0A3B0XMH6</accession>
<keyword evidence="4" id="KW-0720">Serine protease</keyword>
<evidence type="ECO:0000256" key="3">
    <source>
        <dbReference type="ARBA" id="ARBA00022801"/>
    </source>
</evidence>
<dbReference type="PROSITE" id="PS00138">
    <property type="entry name" value="SUBTILASE_SER"/>
    <property type="match status" value="1"/>
</dbReference>
<feature type="non-terminal residue" evidence="7">
    <location>
        <position position="444"/>
    </location>
</feature>
<evidence type="ECO:0000256" key="2">
    <source>
        <dbReference type="ARBA" id="ARBA00022670"/>
    </source>
</evidence>
<dbReference type="GO" id="GO:0004252">
    <property type="term" value="F:serine-type endopeptidase activity"/>
    <property type="evidence" value="ECO:0007669"/>
    <property type="project" value="InterPro"/>
</dbReference>
<feature type="domain" description="Peptidase S8/S53" evidence="5">
    <location>
        <begin position="116"/>
        <end position="404"/>
    </location>
</feature>
<evidence type="ECO:0000256" key="4">
    <source>
        <dbReference type="ARBA" id="ARBA00022825"/>
    </source>
</evidence>
<feature type="non-terminal residue" evidence="7">
    <location>
        <position position="1"/>
    </location>
</feature>
<gene>
    <name evidence="7" type="ORF">MNBD_GAMMA10-1452</name>
</gene>
<dbReference type="GO" id="GO:0006508">
    <property type="term" value="P:proteolysis"/>
    <property type="evidence" value="ECO:0007669"/>
    <property type="project" value="UniProtKB-KW"/>
</dbReference>
<dbReference type="CDD" id="cd07473">
    <property type="entry name" value="Peptidases_S8_Subtilisin_like"/>
    <property type="match status" value="1"/>
</dbReference>
<dbReference type="InterPro" id="IPR050131">
    <property type="entry name" value="Peptidase_S8_subtilisin-like"/>
</dbReference>
<sequence>AFVSNEIIVRFNAGVSSASQTSALSGAGCQNMGSLSLASNLTLARVTSGQTVSSTIATLNANSNVAYAEPNYIVTAQVVPNDPLFPDLWGLDNIGQTGGTPDADIDGPEAWDVQTGTRVVVAVIDSGLDYDHEDIVGNVWSNPGEIPNNGIDDDNNGFIDDDKGWDFANNDNDPFDDNRHGTHVSGTIAAVGNNAIGVTGVNWSAQIMPLKFLDATGAGTTANAIRAIEYATMMGAPVSNNSWGGGAFSQALFDAIAAAGAAGQTFVAAAGNDGVNTDVTPSYPASYDLANIISVAATDDNDLLATFSNFGLISVDLGAPGVDILSTTPPAAAGGGGMGGMGGMGGGMGGGGGAPAPAPGVSTYTSLSGTSMAAPHVTGAVALVLAGNPGATVAEVRNTILSSTDLIAALAGLTVTGGRLNAAAAVSTGGQVITVAPNTATVIV</sequence>
<dbReference type="PRINTS" id="PR00723">
    <property type="entry name" value="SUBTILISIN"/>
</dbReference>
<dbReference type="InterPro" id="IPR023827">
    <property type="entry name" value="Peptidase_S8_Asp-AS"/>
</dbReference>
<evidence type="ECO:0000259" key="6">
    <source>
        <dbReference type="Pfam" id="PF22148"/>
    </source>
</evidence>
<dbReference type="Gene3D" id="3.40.50.200">
    <property type="entry name" value="Peptidase S8/S53 domain"/>
    <property type="match status" value="1"/>
</dbReference>
<name>A0A3B0XMH6_9ZZZZ</name>
<feature type="domain" description="Fervidolysin-like N-terminal prodomain" evidence="6">
    <location>
        <begin position="2"/>
        <end position="71"/>
    </location>
</feature>
<dbReference type="InterPro" id="IPR023828">
    <property type="entry name" value="Peptidase_S8_Ser-AS"/>
</dbReference>
<dbReference type="EMBL" id="UOFJ01000198">
    <property type="protein sequence ID" value="VAW65930.1"/>
    <property type="molecule type" value="Genomic_DNA"/>
</dbReference>